<accession>A0AAD7P1Q3</accession>
<feature type="signal peptide" evidence="2">
    <location>
        <begin position="1"/>
        <end position="22"/>
    </location>
</feature>
<evidence type="ECO:0000313" key="3">
    <source>
        <dbReference type="EMBL" id="KAJ7784125.1"/>
    </source>
</evidence>
<evidence type="ECO:0000313" key="4">
    <source>
        <dbReference type="Proteomes" id="UP001215598"/>
    </source>
</evidence>
<reference evidence="3" key="1">
    <citation type="submission" date="2023-03" db="EMBL/GenBank/DDBJ databases">
        <title>Massive genome expansion in bonnet fungi (Mycena s.s.) driven by repeated elements and novel gene families across ecological guilds.</title>
        <authorList>
            <consortium name="Lawrence Berkeley National Laboratory"/>
            <person name="Harder C.B."/>
            <person name="Miyauchi S."/>
            <person name="Viragh M."/>
            <person name="Kuo A."/>
            <person name="Thoen E."/>
            <person name="Andreopoulos B."/>
            <person name="Lu D."/>
            <person name="Skrede I."/>
            <person name="Drula E."/>
            <person name="Henrissat B."/>
            <person name="Morin E."/>
            <person name="Kohler A."/>
            <person name="Barry K."/>
            <person name="LaButti K."/>
            <person name="Morin E."/>
            <person name="Salamov A."/>
            <person name="Lipzen A."/>
            <person name="Mereny Z."/>
            <person name="Hegedus B."/>
            <person name="Baldrian P."/>
            <person name="Stursova M."/>
            <person name="Weitz H."/>
            <person name="Taylor A."/>
            <person name="Grigoriev I.V."/>
            <person name="Nagy L.G."/>
            <person name="Martin F."/>
            <person name="Kauserud H."/>
        </authorList>
    </citation>
    <scope>NUCLEOTIDE SEQUENCE</scope>
    <source>
        <strain evidence="3">CBHHK182m</strain>
    </source>
</reference>
<protein>
    <recommendedName>
        <fullName evidence="5">Secreted protein</fullName>
    </recommendedName>
</protein>
<sequence>MLNYQTICLAIAGLFCTSTCSAEAPPRSLGLRRPDFVDENGPSQNPPAESPSAIQLFLVHPGLVHSPSGCLCSHSSLLRSYHRRVLGLARLSGIRVTWVSCQ</sequence>
<gene>
    <name evidence="3" type="ORF">B0H16DRAFT_1491420</name>
</gene>
<feature type="chain" id="PRO_5041908439" description="Secreted protein" evidence="2">
    <location>
        <begin position="23"/>
        <end position="102"/>
    </location>
</feature>
<organism evidence="3 4">
    <name type="scientific">Mycena metata</name>
    <dbReference type="NCBI Taxonomy" id="1033252"/>
    <lineage>
        <taxon>Eukaryota</taxon>
        <taxon>Fungi</taxon>
        <taxon>Dikarya</taxon>
        <taxon>Basidiomycota</taxon>
        <taxon>Agaricomycotina</taxon>
        <taxon>Agaricomycetes</taxon>
        <taxon>Agaricomycetidae</taxon>
        <taxon>Agaricales</taxon>
        <taxon>Marasmiineae</taxon>
        <taxon>Mycenaceae</taxon>
        <taxon>Mycena</taxon>
    </lineage>
</organism>
<feature type="region of interest" description="Disordered" evidence="1">
    <location>
        <begin position="31"/>
        <end position="50"/>
    </location>
</feature>
<evidence type="ECO:0000256" key="2">
    <source>
        <dbReference type="SAM" id="SignalP"/>
    </source>
</evidence>
<proteinExistence type="predicted"/>
<keyword evidence="2" id="KW-0732">Signal</keyword>
<dbReference type="EMBL" id="JARKIB010000002">
    <property type="protein sequence ID" value="KAJ7784125.1"/>
    <property type="molecule type" value="Genomic_DNA"/>
</dbReference>
<dbReference type="Proteomes" id="UP001215598">
    <property type="component" value="Unassembled WGS sequence"/>
</dbReference>
<comment type="caution">
    <text evidence="3">The sequence shown here is derived from an EMBL/GenBank/DDBJ whole genome shotgun (WGS) entry which is preliminary data.</text>
</comment>
<keyword evidence="4" id="KW-1185">Reference proteome</keyword>
<evidence type="ECO:0000256" key="1">
    <source>
        <dbReference type="SAM" id="MobiDB-lite"/>
    </source>
</evidence>
<name>A0AAD7P1Q3_9AGAR</name>
<dbReference type="AlphaFoldDB" id="A0AAD7P1Q3"/>
<evidence type="ECO:0008006" key="5">
    <source>
        <dbReference type="Google" id="ProtNLM"/>
    </source>
</evidence>